<dbReference type="EMBL" id="BARW01027317">
    <property type="protein sequence ID" value="GAJ14784.1"/>
    <property type="molecule type" value="Genomic_DNA"/>
</dbReference>
<dbReference type="AlphaFoldDB" id="X1UBB0"/>
<accession>X1UBB0</accession>
<dbReference type="InterPro" id="IPR014942">
    <property type="entry name" value="AbiEii"/>
</dbReference>
<gene>
    <name evidence="1" type="ORF">S12H4_44348</name>
</gene>
<sequence>EEHAGGKWRLAYKNLWGNNKNLELDINYLYRVPIGLSRRINFETFSNTKKFEIFVVSKEELFAGKTVAALDRVAPRDIYDVANIVDYTGNYDKRLFRKTVILLGASQREDFRKIKADKLYEVSDKDIENSLYPLLPQDKRINKKELFDKIVPFVIDILKFTSSEKEFLDRYLDYAEYKPELLFHEYPDLISQIEEHPVLLWKRLNVEKYLKR</sequence>
<feature type="non-terminal residue" evidence="1">
    <location>
        <position position="1"/>
    </location>
</feature>
<dbReference type="Pfam" id="PF08843">
    <property type="entry name" value="AbiEii"/>
    <property type="match status" value="1"/>
</dbReference>
<name>X1UBB0_9ZZZZ</name>
<comment type="caution">
    <text evidence="1">The sequence shown here is derived from an EMBL/GenBank/DDBJ whole genome shotgun (WGS) entry which is preliminary data.</text>
</comment>
<evidence type="ECO:0000313" key="1">
    <source>
        <dbReference type="EMBL" id="GAJ14784.1"/>
    </source>
</evidence>
<proteinExistence type="predicted"/>
<reference evidence="1" key="1">
    <citation type="journal article" date="2014" name="Front. Microbiol.">
        <title>High frequency of phylogenetically diverse reductive dehalogenase-homologous genes in deep subseafloor sedimentary metagenomes.</title>
        <authorList>
            <person name="Kawai M."/>
            <person name="Futagami T."/>
            <person name="Toyoda A."/>
            <person name="Takaki Y."/>
            <person name="Nishi S."/>
            <person name="Hori S."/>
            <person name="Arai W."/>
            <person name="Tsubouchi T."/>
            <person name="Morono Y."/>
            <person name="Uchiyama I."/>
            <person name="Ito T."/>
            <person name="Fujiyama A."/>
            <person name="Inagaki F."/>
            <person name="Takami H."/>
        </authorList>
    </citation>
    <scope>NUCLEOTIDE SEQUENCE</scope>
    <source>
        <strain evidence="1">Expedition CK06-06</strain>
    </source>
</reference>
<organism evidence="1">
    <name type="scientific">marine sediment metagenome</name>
    <dbReference type="NCBI Taxonomy" id="412755"/>
    <lineage>
        <taxon>unclassified sequences</taxon>
        <taxon>metagenomes</taxon>
        <taxon>ecological metagenomes</taxon>
    </lineage>
</organism>
<protein>
    <submittedName>
        <fullName evidence="1">Uncharacterized protein</fullName>
    </submittedName>
</protein>